<dbReference type="InterPro" id="IPR006528">
    <property type="entry name" value="Phage_head_morphogenesis_dom"/>
</dbReference>
<dbReference type="NCBIfam" id="TIGR01641">
    <property type="entry name" value="phageSPP1_gp7"/>
    <property type="match status" value="1"/>
</dbReference>
<name>A0A090NCA2_SHIDY</name>
<organism evidence="2 3">
    <name type="scientific">Shigella dysenteriae WRSd3</name>
    <dbReference type="NCBI Taxonomy" id="1401327"/>
    <lineage>
        <taxon>Bacteria</taxon>
        <taxon>Pseudomonadati</taxon>
        <taxon>Pseudomonadota</taxon>
        <taxon>Gammaproteobacteria</taxon>
        <taxon>Enterobacterales</taxon>
        <taxon>Enterobacteriaceae</taxon>
        <taxon>Shigella</taxon>
    </lineage>
</organism>
<protein>
    <submittedName>
        <fullName evidence="2">Phage-related protein</fullName>
    </submittedName>
</protein>
<gene>
    <name evidence="2" type="ORF">WRSd3_03666</name>
</gene>
<evidence type="ECO:0000313" key="3">
    <source>
        <dbReference type="Proteomes" id="UP000017944"/>
    </source>
</evidence>
<dbReference type="Proteomes" id="UP000017944">
    <property type="component" value="Unassembled WGS sequence"/>
</dbReference>
<proteinExistence type="predicted"/>
<dbReference type="EMBL" id="AXUT01000369">
    <property type="protein sequence ID" value="ESU77447.1"/>
    <property type="molecule type" value="Genomic_DNA"/>
</dbReference>
<dbReference type="Pfam" id="PF04233">
    <property type="entry name" value="Phage_Mu_F"/>
    <property type="match status" value="1"/>
</dbReference>
<reference evidence="2 3" key="1">
    <citation type="submission" date="2013-10" db="EMBL/GenBank/DDBJ databases">
        <title>Draft genomes and the virulence plasmids of Sd1617 vaccine constructs: WRSd3 and WRSd5.</title>
        <authorList>
            <person name="Aksomboon Vongsawan A."/>
            <person name="Venkatesan M.M."/>
            <person name="Vaisvil B."/>
            <person name="Emel G."/>
            <person name="Kepatral V."/>
            <person name="Sethabutr O."/>
            <person name="Serichantalergs O."/>
            <person name="Mason C."/>
        </authorList>
    </citation>
    <scope>NUCLEOTIDE SEQUENCE [LARGE SCALE GENOMIC DNA]</scope>
    <source>
        <strain evidence="2 3">WRSd3</strain>
    </source>
</reference>
<feature type="domain" description="Phage head morphogenesis" evidence="1">
    <location>
        <begin position="137"/>
        <end position="243"/>
    </location>
</feature>
<comment type="caution">
    <text evidence="2">The sequence shown here is derived from an EMBL/GenBank/DDBJ whole genome shotgun (WGS) entry which is preliminary data.</text>
</comment>
<evidence type="ECO:0000259" key="1">
    <source>
        <dbReference type="Pfam" id="PF04233"/>
    </source>
</evidence>
<accession>A0A090NCA2</accession>
<dbReference type="AlphaFoldDB" id="A0A090NCA2"/>
<evidence type="ECO:0000313" key="2">
    <source>
        <dbReference type="EMBL" id="ESU77447.1"/>
    </source>
</evidence>
<dbReference type="PATRIC" id="fig|1401327.3.peg.3391"/>
<sequence length="260" mass="29038">MPKMKRRPASANLMTNRRSCQAEIRYRTSLRRIARAVGDIVNGRYDGSNDSITEIIAALERYSEIITPWATKVAENFTADLTRQNEKVWRQHSKNISRELRNLVESAPVGQVMQSIIAEQVKYIKSLPLEAADRVYDIQNKAIEAVVTGGRAEQFAKEIASTGDVAKSRADLIARTELGRATGALDMARAIAIGSDGYIWRTADDGDVRDSHDHMKGKFVRWDSPPTLDGMTGHAGELPNCRCYKEIVFVRVPFAMKRAA</sequence>